<reference evidence="1 2" key="1">
    <citation type="submission" date="2009-01" db="EMBL/GenBank/DDBJ databases">
        <authorList>
            <person name="Qin X."/>
            <person name="Bachman B."/>
            <person name="Battles P."/>
            <person name="Bell A."/>
            <person name="Bess C."/>
            <person name="Bickham C."/>
            <person name="Chaboub L."/>
            <person name="Chen D."/>
            <person name="Coyle M."/>
            <person name="Deiros D.R."/>
            <person name="Dinh H."/>
            <person name="Forbes L."/>
            <person name="Fowler G."/>
            <person name="Francisco L."/>
            <person name="Fu Q."/>
            <person name="Gubbala S."/>
            <person name="Hale W."/>
            <person name="Han Y."/>
            <person name="Hemphill L."/>
            <person name="Highlander S.K."/>
            <person name="Hirani K."/>
            <person name="Hogues M."/>
            <person name="Jackson L."/>
            <person name="Jakkamsetti A."/>
            <person name="Javaid M."/>
            <person name="Jiang H."/>
            <person name="Korchina V."/>
            <person name="Kovar C."/>
            <person name="Lara F."/>
            <person name="Lee S."/>
            <person name="Mata R."/>
            <person name="Mathew T."/>
            <person name="Moen C."/>
            <person name="Morales K."/>
            <person name="Munidasa M."/>
            <person name="Nazareth L."/>
            <person name="Ngo R."/>
            <person name="Nguyen L."/>
            <person name="Okwuonu G."/>
            <person name="Ongeri F."/>
            <person name="Patil S."/>
            <person name="Petrosino J."/>
            <person name="Pham C."/>
            <person name="Pham P."/>
            <person name="Pu L.-L."/>
            <person name="Puazo M."/>
            <person name="Raj R."/>
            <person name="Reid J."/>
            <person name="Rouhana J."/>
            <person name="Saada N."/>
            <person name="Shang Y."/>
            <person name="Simmons D."/>
            <person name="Thornton R."/>
            <person name="Warren J."/>
            <person name="Weissenberger G."/>
            <person name="Zhang J."/>
            <person name="Zhang L."/>
            <person name="Zhou C."/>
            <person name="Zhu D."/>
            <person name="Muzny D."/>
            <person name="Worley K."/>
            <person name="Gibbs R."/>
        </authorList>
    </citation>
    <scope>NUCLEOTIDE SEQUENCE [LARGE SCALE GENOMIC DNA]</scope>
    <source>
        <strain evidence="1 2">CF48-3A</strain>
    </source>
</reference>
<evidence type="ECO:0000313" key="2">
    <source>
        <dbReference type="Proteomes" id="UP000003419"/>
    </source>
</evidence>
<dbReference type="EMBL" id="ACHG01000197">
    <property type="protein sequence ID" value="EEI64847.1"/>
    <property type="molecule type" value="Genomic_DNA"/>
</dbReference>
<name>A0A8D9RZM7_LIMRT</name>
<dbReference type="Proteomes" id="UP000003419">
    <property type="component" value="Unassembled WGS sequence"/>
</dbReference>
<gene>
    <name evidence="1" type="ORF">HMPREF0534_1829</name>
</gene>
<protein>
    <submittedName>
        <fullName evidence="1">Uncharacterized protein</fullName>
    </submittedName>
</protein>
<dbReference type="AlphaFoldDB" id="A0A8D9RZM7"/>
<organism evidence="1 2">
    <name type="scientific">Limosilactobacillus reuteri CF48-3A</name>
    <dbReference type="NCBI Taxonomy" id="525341"/>
    <lineage>
        <taxon>Bacteria</taxon>
        <taxon>Bacillati</taxon>
        <taxon>Bacillota</taxon>
        <taxon>Bacilli</taxon>
        <taxon>Lactobacillales</taxon>
        <taxon>Lactobacillaceae</taxon>
        <taxon>Limosilactobacillus</taxon>
    </lineage>
</organism>
<sequence length="42" mass="4724">MSGKLLASTECWLIGIINKHIQAKKLVKIVASFLTVHFPHIH</sequence>
<comment type="caution">
    <text evidence="1">The sequence shown here is derived from an EMBL/GenBank/DDBJ whole genome shotgun (WGS) entry which is preliminary data.</text>
</comment>
<accession>A0A8D9RZM7</accession>
<proteinExistence type="predicted"/>
<evidence type="ECO:0000313" key="1">
    <source>
        <dbReference type="EMBL" id="EEI64847.1"/>
    </source>
</evidence>